<sequence length="73" mass="8234">MAPTWREIIDERSLRAGDHISTYYTDGNGKEQNHHGIFVRHSEVIYFEPRNVGGSSSSSISTPPRHVPHGTPY</sequence>
<evidence type="ECO:0000313" key="2">
    <source>
        <dbReference type="EMBL" id="DAD43973.1"/>
    </source>
</evidence>
<dbReference type="Proteomes" id="UP000607653">
    <property type="component" value="Unassembled WGS sequence"/>
</dbReference>
<dbReference type="AlphaFoldDB" id="A0A822ZH67"/>
<keyword evidence="3" id="KW-1185">Reference proteome</keyword>
<dbReference type="EMBL" id="DUZY01000006">
    <property type="protein sequence ID" value="DAD43973.1"/>
    <property type="molecule type" value="Genomic_DNA"/>
</dbReference>
<reference evidence="2 3" key="1">
    <citation type="journal article" date="2020" name="Mol. Biol. Evol.">
        <title>Distinct Expression and Methylation Patterns for Genes with Different Fates following a Single Whole-Genome Duplication in Flowering Plants.</title>
        <authorList>
            <person name="Shi T."/>
            <person name="Rahmani R.S."/>
            <person name="Gugger P.F."/>
            <person name="Wang M."/>
            <person name="Li H."/>
            <person name="Zhang Y."/>
            <person name="Li Z."/>
            <person name="Wang Q."/>
            <person name="Van de Peer Y."/>
            <person name="Marchal K."/>
            <person name="Chen J."/>
        </authorList>
    </citation>
    <scope>NUCLEOTIDE SEQUENCE [LARGE SCALE GENOMIC DNA]</scope>
    <source>
        <tissue evidence="2">Leaf</tissue>
    </source>
</reference>
<accession>A0A822ZH67</accession>
<organism evidence="2 3">
    <name type="scientific">Nelumbo nucifera</name>
    <name type="common">Sacred lotus</name>
    <dbReference type="NCBI Taxonomy" id="4432"/>
    <lineage>
        <taxon>Eukaryota</taxon>
        <taxon>Viridiplantae</taxon>
        <taxon>Streptophyta</taxon>
        <taxon>Embryophyta</taxon>
        <taxon>Tracheophyta</taxon>
        <taxon>Spermatophyta</taxon>
        <taxon>Magnoliopsida</taxon>
        <taxon>Proteales</taxon>
        <taxon>Nelumbonaceae</taxon>
        <taxon>Nelumbo</taxon>
    </lineage>
</organism>
<name>A0A822ZH67_NELNU</name>
<feature type="region of interest" description="Disordered" evidence="1">
    <location>
        <begin position="50"/>
        <end position="73"/>
    </location>
</feature>
<evidence type="ECO:0000313" key="3">
    <source>
        <dbReference type="Proteomes" id="UP000607653"/>
    </source>
</evidence>
<comment type="caution">
    <text evidence="2">The sequence shown here is derived from an EMBL/GenBank/DDBJ whole genome shotgun (WGS) entry which is preliminary data.</text>
</comment>
<protein>
    <submittedName>
        <fullName evidence="2">Uncharacterized protein</fullName>
    </submittedName>
</protein>
<proteinExistence type="predicted"/>
<evidence type="ECO:0000256" key="1">
    <source>
        <dbReference type="SAM" id="MobiDB-lite"/>
    </source>
</evidence>
<gene>
    <name evidence="2" type="ORF">HUJ06_002203</name>
</gene>